<comment type="similarity">
    <text evidence="2">Belongs to the EamA transporter family.</text>
</comment>
<feature type="transmembrane region" description="Helical" evidence="9">
    <location>
        <begin position="264"/>
        <end position="285"/>
    </location>
</feature>
<evidence type="ECO:0000256" key="5">
    <source>
        <dbReference type="ARBA" id="ARBA00022692"/>
    </source>
</evidence>
<evidence type="ECO:0000256" key="1">
    <source>
        <dbReference type="ARBA" id="ARBA00004651"/>
    </source>
</evidence>
<comment type="caution">
    <text evidence="11">The sequence shown here is derived from an EMBL/GenBank/DDBJ whole genome shotgun (WGS) entry which is preliminary data.</text>
</comment>
<sequence length="363" mass="37310">MHPATPPPGPTTTPSGATPSGTTPSGTTPPLAPGGPATAGPDAAGPDAAGREAAAAATHRSGLALGLGAYVLWGVMPLYFPLLEPAGPVEIIAHRVVWSLLFCLVVLLATRQWGTFTAAFRSGRTLATLTVAGALVALNWLVFVYGVLSGHTIDTALGYYINPLLTVVLAVLALGERLRRAQWVALGVGAVAVVVITAGVGRLPWIALALAGTFGLYGLIKNRVGRTVPAVTSLAVETTVLAPFALGYLLLLQASGDAAWGANGGWHMALLASAGVITAVPLLLFGGAARRLPLSVLGMLQYVGPTMQFAIGVLVLGEEMPAARWAGFALVWLALVILTVDGLRAGRAERIARRVARARPGRV</sequence>
<dbReference type="InterPro" id="IPR037185">
    <property type="entry name" value="EmrE-like"/>
</dbReference>
<dbReference type="GO" id="GO:0005886">
    <property type="term" value="C:plasma membrane"/>
    <property type="evidence" value="ECO:0007669"/>
    <property type="project" value="UniProtKB-SubCell"/>
</dbReference>
<feature type="transmembrane region" description="Helical" evidence="9">
    <location>
        <begin position="322"/>
        <end position="343"/>
    </location>
</feature>
<keyword evidence="12" id="KW-1185">Reference proteome</keyword>
<keyword evidence="7 9" id="KW-0472">Membrane</keyword>
<feature type="transmembrane region" description="Helical" evidence="9">
    <location>
        <begin position="232"/>
        <end position="252"/>
    </location>
</feature>
<evidence type="ECO:0000256" key="3">
    <source>
        <dbReference type="ARBA" id="ARBA00022448"/>
    </source>
</evidence>
<dbReference type="Pfam" id="PF00892">
    <property type="entry name" value="EamA"/>
    <property type="match status" value="1"/>
</dbReference>
<accession>A0A7Y0QF98</accession>
<keyword evidence="5 9" id="KW-0812">Transmembrane</keyword>
<feature type="region of interest" description="Disordered" evidence="8">
    <location>
        <begin position="1"/>
        <end position="52"/>
    </location>
</feature>
<dbReference type="EMBL" id="JABCJJ010000001">
    <property type="protein sequence ID" value="NMR18841.1"/>
    <property type="molecule type" value="Genomic_DNA"/>
</dbReference>
<evidence type="ECO:0000256" key="4">
    <source>
        <dbReference type="ARBA" id="ARBA00022475"/>
    </source>
</evidence>
<feature type="transmembrane region" description="Helical" evidence="9">
    <location>
        <begin position="181"/>
        <end position="197"/>
    </location>
</feature>
<dbReference type="InterPro" id="IPR004626">
    <property type="entry name" value="RarD"/>
</dbReference>
<evidence type="ECO:0000256" key="8">
    <source>
        <dbReference type="SAM" id="MobiDB-lite"/>
    </source>
</evidence>
<keyword evidence="4" id="KW-1003">Cell membrane</keyword>
<feature type="compositionally biased region" description="Low complexity" evidence="8">
    <location>
        <begin position="12"/>
        <end position="52"/>
    </location>
</feature>
<evidence type="ECO:0000256" key="6">
    <source>
        <dbReference type="ARBA" id="ARBA00022989"/>
    </source>
</evidence>
<feature type="domain" description="EamA" evidence="10">
    <location>
        <begin position="61"/>
        <end position="197"/>
    </location>
</feature>
<evidence type="ECO:0000313" key="12">
    <source>
        <dbReference type="Proteomes" id="UP000562124"/>
    </source>
</evidence>
<feature type="transmembrane region" description="Helical" evidence="9">
    <location>
        <begin position="126"/>
        <end position="145"/>
    </location>
</feature>
<dbReference type="InterPro" id="IPR000620">
    <property type="entry name" value="EamA_dom"/>
</dbReference>
<dbReference type="AlphaFoldDB" id="A0A7Y0QF98"/>
<evidence type="ECO:0000313" key="11">
    <source>
        <dbReference type="EMBL" id="NMR18841.1"/>
    </source>
</evidence>
<dbReference type="PANTHER" id="PTHR22911">
    <property type="entry name" value="ACYL-MALONYL CONDENSING ENZYME-RELATED"/>
    <property type="match status" value="1"/>
</dbReference>
<evidence type="ECO:0000256" key="7">
    <source>
        <dbReference type="ARBA" id="ARBA00023136"/>
    </source>
</evidence>
<keyword evidence="3" id="KW-0813">Transport</keyword>
<protein>
    <submittedName>
        <fullName evidence="11">EamA family transporter RarD</fullName>
    </submittedName>
</protein>
<dbReference type="RefSeq" id="WP_169322752.1">
    <property type="nucleotide sequence ID" value="NZ_JABCJJ010000001.1"/>
</dbReference>
<evidence type="ECO:0000256" key="9">
    <source>
        <dbReference type="SAM" id="Phobius"/>
    </source>
</evidence>
<feature type="transmembrane region" description="Helical" evidence="9">
    <location>
        <begin position="157"/>
        <end position="174"/>
    </location>
</feature>
<feature type="transmembrane region" description="Helical" evidence="9">
    <location>
        <begin position="292"/>
        <end position="316"/>
    </location>
</feature>
<keyword evidence="6 9" id="KW-1133">Transmembrane helix</keyword>
<proteinExistence type="inferred from homology"/>
<feature type="compositionally biased region" description="Pro residues" evidence="8">
    <location>
        <begin position="1"/>
        <end position="11"/>
    </location>
</feature>
<feature type="transmembrane region" description="Helical" evidence="9">
    <location>
        <begin position="92"/>
        <end position="114"/>
    </location>
</feature>
<dbReference type="NCBIfam" id="TIGR00688">
    <property type="entry name" value="rarD"/>
    <property type="match status" value="1"/>
</dbReference>
<feature type="transmembrane region" description="Helical" evidence="9">
    <location>
        <begin position="61"/>
        <end position="80"/>
    </location>
</feature>
<dbReference type="PANTHER" id="PTHR22911:SF137">
    <property type="entry name" value="SOLUTE CARRIER FAMILY 35 MEMBER G2-RELATED"/>
    <property type="match status" value="1"/>
</dbReference>
<name>A0A7Y0QF98_CELFI</name>
<dbReference type="SUPFAM" id="SSF103481">
    <property type="entry name" value="Multidrug resistance efflux transporter EmrE"/>
    <property type="match status" value="2"/>
</dbReference>
<organism evidence="11 12">
    <name type="scientific">Cellulomonas fimi</name>
    <dbReference type="NCBI Taxonomy" id="1708"/>
    <lineage>
        <taxon>Bacteria</taxon>
        <taxon>Bacillati</taxon>
        <taxon>Actinomycetota</taxon>
        <taxon>Actinomycetes</taxon>
        <taxon>Micrococcales</taxon>
        <taxon>Cellulomonadaceae</taxon>
        <taxon>Cellulomonas</taxon>
    </lineage>
</organism>
<comment type="subcellular location">
    <subcellularLocation>
        <location evidence="1">Cell membrane</location>
        <topology evidence="1">Multi-pass membrane protein</topology>
    </subcellularLocation>
</comment>
<evidence type="ECO:0000256" key="2">
    <source>
        <dbReference type="ARBA" id="ARBA00007362"/>
    </source>
</evidence>
<dbReference type="Proteomes" id="UP000562124">
    <property type="component" value="Unassembled WGS sequence"/>
</dbReference>
<evidence type="ECO:0000259" key="10">
    <source>
        <dbReference type="Pfam" id="PF00892"/>
    </source>
</evidence>
<reference evidence="11 12" key="1">
    <citation type="submission" date="2020-04" db="EMBL/GenBank/DDBJ databases">
        <title>Sequencing and Assembly of C. fimi.</title>
        <authorList>
            <person name="Ramsey A.R."/>
        </authorList>
    </citation>
    <scope>NUCLEOTIDE SEQUENCE [LARGE SCALE GENOMIC DNA]</scope>
    <source>
        <strain evidence="11 12">SB</strain>
    </source>
</reference>
<gene>
    <name evidence="11" type="primary">rarD</name>
    <name evidence="11" type="ORF">HIR71_01130</name>
</gene>
<feature type="transmembrane region" description="Helical" evidence="9">
    <location>
        <begin position="203"/>
        <end position="220"/>
    </location>
</feature>